<dbReference type="InterPro" id="IPR000873">
    <property type="entry name" value="AMP-dep_synth/lig_dom"/>
</dbReference>
<dbReference type="InterPro" id="IPR025110">
    <property type="entry name" value="AMP-bd_C"/>
</dbReference>
<dbReference type="Gene3D" id="3.40.50.12780">
    <property type="entry name" value="N-terminal domain of ligase-like"/>
    <property type="match status" value="1"/>
</dbReference>
<dbReference type="InterPro" id="IPR050237">
    <property type="entry name" value="ATP-dep_AMP-bd_enzyme"/>
</dbReference>
<proteinExistence type="predicted"/>
<dbReference type="PANTHER" id="PTHR43767">
    <property type="entry name" value="LONG-CHAIN-FATTY-ACID--COA LIGASE"/>
    <property type="match status" value="1"/>
</dbReference>
<dbReference type="EMBL" id="CP121252">
    <property type="protein sequence ID" value="WFP16167.1"/>
    <property type="molecule type" value="Genomic_DNA"/>
</dbReference>
<dbReference type="RefSeq" id="WP_278157324.1">
    <property type="nucleotide sequence ID" value="NZ_CP121252.1"/>
</dbReference>
<dbReference type="InterPro" id="IPR020845">
    <property type="entry name" value="AMP-binding_CS"/>
</dbReference>
<feature type="domain" description="AMP-binding enzyme C-terminal" evidence="2">
    <location>
        <begin position="456"/>
        <end position="531"/>
    </location>
</feature>
<dbReference type="PROSITE" id="PS00455">
    <property type="entry name" value="AMP_BINDING"/>
    <property type="match status" value="1"/>
</dbReference>
<evidence type="ECO:0000313" key="3">
    <source>
        <dbReference type="EMBL" id="WFP16167.1"/>
    </source>
</evidence>
<dbReference type="InterPro" id="IPR042099">
    <property type="entry name" value="ANL_N_sf"/>
</dbReference>
<evidence type="ECO:0000259" key="1">
    <source>
        <dbReference type="Pfam" id="PF00501"/>
    </source>
</evidence>
<gene>
    <name evidence="3" type="ORF">P8192_12330</name>
</gene>
<dbReference type="SUPFAM" id="SSF56801">
    <property type="entry name" value="Acetyl-CoA synthetase-like"/>
    <property type="match status" value="1"/>
</dbReference>
<dbReference type="Gene3D" id="3.30.300.30">
    <property type="match status" value="1"/>
</dbReference>
<dbReference type="Pfam" id="PF00501">
    <property type="entry name" value="AMP-binding"/>
    <property type="match status" value="1"/>
</dbReference>
<accession>A0ABY8H696</accession>
<keyword evidence="4" id="KW-1185">Reference proteome</keyword>
<evidence type="ECO:0000259" key="2">
    <source>
        <dbReference type="Pfam" id="PF13193"/>
    </source>
</evidence>
<evidence type="ECO:0000313" key="4">
    <source>
        <dbReference type="Proteomes" id="UP001219037"/>
    </source>
</evidence>
<dbReference type="Pfam" id="PF13193">
    <property type="entry name" value="AMP-binding_C"/>
    <property type="match status" value="1"/>
</dbReference>
<dbReference type="InterPro" id="IPR045851">
    <property type="entry name" value="AMP-bd_C_sf"/>
</dbReference>
<name>A0ABY8H696_9MICC</name>
<sequence>MFANYACIWDRIAEEHPRRAAVQTATARQTYQEFRGQAESAARALKHHGFDSGDRLAFYLHNTPEYLVLFYACLKIGVIPVSINYRYGAREVSELISTSTPRGLIYAHQNQHVVETLTTSLSASALPDVLIHLDADDHTPHSQSSPFSSASWNDFLSTAAADSAHQDPLTPPPDDAELYVFTGGTTGIPKAVVWGVSDLLHVQQQSIYGPLGWDHPDDVEQAIDLVRNTDRAPIVTLPLAPFIHATALFTAMNTLVAGGTVVINPAASLNPDDAARLIMDQRVTQLVVAGDAVALPLLDALEQHAGTQDVPLRSVISSGMRFSDDTKARIHALGEVSIVDILASTEGGPYAMALSHAASDLPARFRLTPDAVVLDDHDEDVSDVVGALGLLAYQGALPRGYLDEPVKTQETYPIIRGVRTARPGDYVQVEQNRYIQLLGRGSSVVNSGGEKVFPGEVEEIILQLDDVTDAVVFGVHDPTWGERVAASVTVSENSTLTAQEVFEHVGAHLAGYKKPRVVMISERSHRGPTGKINMRDLRTSVTDHGTRF</sequence>
<dbReference type="PANTHER" id="PTHR43767:SF10">
    <property type="entry name" value="SURFACTIN SYNTHASE SUBUNIT 1"/>
    <property type="match status" value="1"/>
</dbReference>
<protein>
    <submittedName>
        <fullName evidence="3">AMP-binding protein</fullName>
    </submittedName>
</protein>
<reference evidence="3 4" key="1">
    <citation type="submission" date="2023-04" db="EMBL/GenBank/DDBJ databases">
        <title>Funneling lignin-derived compounds into biodiesel using alkali-halophilic Citricoccus sp. P2.</title>
        <authorList>
            <person name="Luo C.-B."/>
        </authorList>
    </citation>
    <scope>NUCLEOTIDE SEQUENCE [LARGE SCALE GENOMIC DNA]</scope>
    <source>
        <strain evidence="3 4">P2</strain>
    </source>
</reference>
<organism evidence="3 4">
    <name type="scientific">Citricoccus muralis</name>
    <dbReference type="NCBI Taxonomy" id="169134"/>
    <lineage>
        <taxon>Bacteria</taxon>
        <taxon>Bacillati</taxon>
        <taxon>Actinomycetota</taxon>
        <taxon>Actinomycetes</taxon>
        <taxon>Micrococcales</taxon>
        <taxon>Micrococcaceae</taxon>
        <taxon>Citricoccus</taxon>
    </lineage>
</organism>
<feature type="domain" description="AMP-dependent synthetase/ligase" evidence="1">
    <location>
        <begin position="10"/>
        <end position="381"/>
    </location>
</feature>
<dbReference type="Proteomes" id="UP001219037">
    <property type="component" value="Chromosome"/>
</dbReference>